<organism evidence="3 4">
    <name type="scientific">Phocoena sinus</name>
    <name type="common">Vaquita</name>
    <dbReference type="NCBI Taxonomy" id="42100"/>
    <lineage>
        <taxon>Eukaryota</taxon>
        <taxon>Metazoa</taxon>
        <taxon>Chordata</taxon>
        <taxon>Craniata</taxon>
        <taxon>Vertebrata</taxon>
        <taxon>Euteleostomi</taxon>
        <taxon>Mammalia</taxon>
        <taxon>Eutheria</taxon>
        <taxon>Laurasiatheria</taxon>
        <taxon>Artiodactyla</taxon>
        <taxon>Whippomorpha</taxon>
        <taxon>Cetacea</taxon>
        <taxon>Odontoceti</taxon>
        <taxon>Phocoenidae</taxon>
        <taxon>Phocoena</taxon>
    </lineage>
</organism>
<reference evidence="3" key="1">
    <citation type="submission" date="2019-08" db="EMBL/GenBank/DDBJ databases">
        <title>Phocoena sinus (Vaquita) genome, mPhoSin1, primary haplotype.</title>
        <authorList>
            <person name="Morin P."/>
            <person name="Mountcastle J."/>
            <person name="Fungtammasan C."/>
            <person name="Rhie A."/>
            <person name="Rojas-Bracho L."/>
            <person name="Smith C.R."/>
            <person name="Taylor B.L."/>
            <person name="Gulland F.M.D."/>
            <person name="Musser W."/>
            <person name="Houck M."/>
            <person name="Haase B."/>
            <person name="Paez S."/>
            <person name="Howe K."/>
            <person name="Torrance J."/>
            <person name="Formenti G."/>
            <person name="Phillippy A."/>
            <person name="Ryder O."/>
            <person name="Jarvis E.D."/>
            <person name="Fedrigo O."/>
        </authorList>
    </citation>
    <scope>NUCLEOTIDE SEQUENCE [LARGE SCALE GENOMIC DNA]</scope>
</reference>
<dbReference type="Proteomes" id="UP000694554">
    <property type="component" value="Chromosome 10"/>
</dbReference>
<dbReference type="PANTHER" id="PTHR33560:SF1">
    <property type="entry name" value="PROTEIN FAM227A"/>
    <property type="match status" value="1"/>
</dbReference>
<feature type="region of interest" description="Disordered" evidence="2">
    <location>
        <begin position="446"/>
        <end position="477"/>
    </location>
</feature>
<evidence type="ECO:0000313" key="4">
    <source>
        <dbReference type="Proteomes" id="UP000694554"/>
    </source>
</evidence>
<dbReference type="PANTHER" id="PTHR33560">
    <property type="entry name" value="PROTEIN FAM227B"/>
    <property type="match status" value="1"/>
</dbReference>
<comment type="similarity">
    <text evidence="1">Belongs to the FAM227 family.</text>
</comment>
<sequence length="477" mass="55941">MADLRNMDVINFTALPMVPVDEHLAVSFTARKAMKDALRKNLEDSPPCLLHTSKRNGLLPDPCPPLRFALTPKTPFLFWFLKAIEKYEMEKKALKGERSRGSLGDRADKNMLAELYQYPQFDDSKPNNLPNGVDFYDMVGNVIQAERNPLSGKSFCSDKELEQFLCSPSVRAMWLDSFWWIFHERYQPKKEVQSKLFDRIAQQYAFLLSRESRSHYEEALLKRLPSLLSKALYTSFCCCFPQSWFNTHEFKSDICNTMSLWISGIYPCPHSYNSWDYSKLDPERFQREELMLQRKSLRKGRDFSFLTSRRYSRQKSPQSKKVCCPQSYPACKSPEMTSNLFNIYGKSPLIVYFLLNYASLQQPGKDVLMVRREKTKTSTLTYAEVISLTLSNMKKRRDDLHQLNQFHWSEWHHFNACLEELHNNFLREVKNIDQRAKDEKQANHMFIQPSTFIEDSPEKKSRRKGKRAKNSPNPMSL</sequence>
<keyword evidence="4" id="KW-1185">Reference proteome</keyword>
<protein>
    <submittedName>
        <fullName evidence="3">Family with sequence similarity 227 member A</fullName>
    </submittedName>
</protein>
<evidence type="ECO:0000256" key="1">
    <source>
        <dbReference type="ARBA" id="ARBA00008666"/>
    </source>
</evidence>
<evidence type="ECO:0000313" key="3">
    <source>
        <dbReference type="Ensembl" id="ENSPSNP00000014342.1"/>
    </source>
</evidence>
<gene>
    <name evidence="3" type="primary">FAM227A</name>
</gene>
<accession>A0A8C9E2D0</accession>
<evidence type="ECO:0000256" key="2">
    <source>
        <dbReference type="SAM" id="MobiDB-lite"/>
    </source>
</evidence>
<dbReference type="GeneTree" id="ENSGT00940000162433"/>
<dbReference type="Pfam" id="PF14922">
    <property type="entry name" value="FWWh"/>
    <property type="match status" value="1"/>
</dbReference>
<name>A0A8C9E2D0_PHOSS</name>
<feature type="compositionally biased region" description="Basic residues" evidence="2">
    <location>
        <begin position="460"/>
        <end position="469"/>
    </location>
</feature>
<reference evidence="3" key="3">
    <citation type="submission" date="2025-09" db="UniProtKB">
        <authorList>
            <consortium name="Ensembl"/>
        </authorList>
    </citation>
    <scope>IDENTIFICATION</scope>
</reference>
<reference evidence="3" key="2">
    <citation type="submission" date="2025-08" db="UniProtKB">
        <authorList>
            <consortium name="Ensembl"/>
        </authorList>
    </citation>
    <scope>IDENTIFICATION</scope>
</reference>
<proteinExistence type="inferred from homology"/>
<dbReference type="InterPro" id="IPR029417">
    <property type="entry name" value="FAM227"/>
</dbReference>
<dbReference type="Ensembl" id="ENSPSNT00000016205.1">
    <property type="protein sequence ID" value="ENSPSNP00000014342.1"/>
    <property type="gene ID" value="ENSPSNG00000010389.1"/>
</dbReference>
<dbReference type="AlphaFoldDB" id="A0A8C9E2D0"/>